<evidence type="ECO:0008006" key="3">
    <source>
        <dbReference type="Google" id="ProtNLM"/>
    </source>
</evidence>
<dbReference type="STRING" id="1182543.W9WNI7"/>
<dbReference type="eggNOG" id="ENOG502SQJ7">
    <property type="taxonomic scope" value="Eukaryota"/>
</dbReference>
<organism evidence="1 2">
    <name type="scientific">Cladophialophora psammophila CBS 110553</name>
    <dbReference type="NCBI Taxonomy" id="1182543"/>
    <lineage>
        <taxon>Eukaryota</taxon>
        <taxon>Fungi</taxon>
        <taxon>Dikarya</taxon>
        <taxon>Ascomycota</taxon>
        <taxon>Pezizomycotina</taxon>
        <taxon>Eurotiomycetes</taxon>
        <taxon>Chaetothyriomycetidae</taxon>
        <taxon>Chaetothyriales</taxon>
        <taxon>Herpotrichiellaceae</taxon>
        <taxon>Cladophialophora</taxon>
    </lineage>
</organism>
<dbReference type="PANTHER" id="PTHR33337:SF40">
    <property type="entry name" value="CENP-V_GFA DOMAIN-CONTAINING PROTEIN-RELATED"/>
    <property type="match status" value="1"/>
</dbReference>
<gene>
    <name evidence="1" type="ORF">A1O5_06838</name>
</gene>
<dbReference type="GeneID" id="19191546"/>
<dbReference type="Gene3D" id="3.90.1590.10">
    <property type="entry name" value="glutathione-dependent formaldehyde- activating enzyme (gfa)"/>
    <property type="match status" value="1"/>
</dbReference>
<evidence type="ECO:0000313" key="1">
    <source>
        <dbReference type="EMBL" id="EXJ69767.1"/>
    </source>
</evidence>
<reference evidence="1 2" key="1">
    <citation type="submission" date="2013-03" db="EMBL/GenBank/DDBJ databases">
        <title>The Genome Sequence of Cladophialophora psammophila CBS 110553.</title>
        <authorList>
            <consortium name="The Broad Institute Genomics Platform"/>
            <person name="Cuomo C."/>
            <person name="de Hoog S."/>
            <person name="Gorbushina A."/>
            <person name="Walker B."/>
            <person name="Young S.K."/>
            <person name="Zeng Q."/>
            <person name="Gargeya S."/>
            <person name="Fitzgerald M."/>
            <person name="Haas B."/>
            <person name="Abouelleil A."/>
            <person name="Allen A.W."/>
            <person name="Alvarado L."/>
            <person name="Arachchi H.M."/>
            <person name="Berlin A.M."/>
            <person name="Chapman S.B."/>
            <person name="Gainer-Dewar J."/>
            <person name="Goldberg J."/>
            <person name="Griggs A."/>
            <person name="Gujja S."/>
            <person name="Hansen M."/>
            <person name="Howarth C."/>
            <person name="Imamovic A."/>
            <person name="Ireland A."/>
            <person name="Larimer J."/>
            <person name="McCowan C."/>
            <person name="Murphy C."/>
            <person name="Pearson M."/>
            <person name="Poon T.W."/>
            <person name="Priest M."/>
            <person name="Roberts A."/>
            <person name="Saif S."/>
            <person name="Shea T."/>
            <person name="Sisk P."/>
            <person name="Sykes S."/>
            <person name="Wortman J."/>
            <person name="Nusbaum C."/>
            <person name="Birren B."/>
        </authorList>
    </citation>
    <scope>NUCLEOTIDE SEQUENCE [LARGE SCALE GENOMIC DNA]</scope>
    <source>
        <strain evidence="1 2">CBS 110553</strain>
    </source>
</reference>
<sequence>MPLPKRPLILHGGCNCRAIRFRISVPGFADRPLAPYRSSHTGGAASVGVDDNDTRVPFVLIDHCNDCRRATSAALPMCIVTETRTVEISCLPREGVADRIQARRDKDLNDESRHWSPIEPVLTCHESLSTIPFTTPSTLGHYVSSPGRNRWFCANCGTPLAYSVSEGSLPKDWHWPKMFDIWLGTLDREDLVNEWMRPDHALWCHFAVPWIADTSRAGARRLVVEDEIGIEAERGTVQGHKMTAVKTAPVPRHPLFMIDQMEESTDGGDNSEAS</sequence>
<dbReference type="EMBL" id="AMGX01000010">
    <property type="protein sequence ID" value="EXJ69767.1"/>
    <property type="molecule type" value="Genomic_DNA"/>
</dbReference>
<comment type="caution">
    <text evidence="1">The sequence shown here is derived from an EMBL/GenBank/DDBJ whole genome shotgun (WGS) entry which is preliminary data.</text>
</comment>
<dbReference type="OrthoDB" id="5422068at2759"/>
<protein>
    <recommendedName>
        <fullName evidence="3">CENP-V/GFA domain-containing protein</fullName>
    </recommendedName>
</protein>
<keyword evidence="2" id="KW-1185">Reference proteome</keyword>
<dbReference type="PANTHER" id="PTHR33337">
    <property type="entry name" value="GFA DOMAIN-CONTAINING PROTEIN"/>
    <property type="match status" value="1"/>
</dbReference>
<accession>W9WNI7</accession>
<proteinExistence type="predicted"/>
<dbReference type="SUPFAM" id="SSF51316">
    <property type="entry name" value="Mss4-like"/>
    <property type="match status" value="2"/>
</dbReference>
<dbReference type="RefSeq" id="XP_007745619.1">
    <property type="nucleotide sequence ID" value="XM_007747429.1"/>
</dbReference>
<name>W9WNI7_9EURO</name>
<dbReference type="AlphaFoldDB" id="W9WNI7"/>
<dbReference type="Proteomes" id="UP000019471">
    <property type="component" value="Unassembled WGS sequence"/>
</dbReference>
<evidence type="ECO:0000313" key="2">
    <source>
        <dbReference type="Proteomes" id="UP000019471"/>
    </source>
</evidence>
<dbReference type="InterPro" id="IPR011057">
    <property type="entry name" value="Mss4-like_sf"/>
</dbReference>
<dbReference type="HOGENOM" id="CLU_088625_0_0_1"/>